<evidence type="ECO:0000256" key="2">
    <source>
        <dbReference type="ARBA" id="ARBA00010271"/>
    </source>
</evidence>
<evidence type="ECO:0000256" key="4">
    <source>
        <dbReference type="PROSITE-ProRule" id="PRU00076"/>
    </source>
</evidence>
<feature type="chain" id="PRO_5043606420" description="EGF-like domain-containing protein" evidence="6">
    <location>
        <begin position="33"/>
        <end position="663"/>
    </location>
</feature>
<evidence type="ECO:0000259" key="7">
    <source>
        <dbReference type="PROSITE" id="PS50026"/>
    </source>
</evidence>
<dbReference type="Pfam" id="PF03016">
    <property type="entry name" value="Exostosin_GT47"/>
    <property type="match status" value="1"/>
</dbReference>
<dbReference type="PANTHER" id="PTHR11062">
    <property type="entry name" value="EXOSTOSIN HEPARAN SULFATE GLYCOSYLTRANSFERASE -RELATED"/>
    <property type="match status" value="1"/>
</dbReference>
<protein>
    <recommendedName>
        <fullName evidence="7">EGF-like domain-containing protein</fullName>
    </recommendedName>
</protein>
<feature type="domain" description="EGF-like" evidence="7">
    <location>
        <begin position="91"/>
        <end position="124"/>
    </location>
</feature>
<comment type="subcellular location">
    <subcellularLocation>
        <location evidence="1">Golgi apparatus membrane</location>
        <topology evidence="1">Single-pass type II membrane protein</topology>
    </subcellularLocation>
</comment>
<reference evidence="8 9" key="1">
    <citation type="submission" date="2023-10" db="EMBL/GenBank/DDBJ databases">
        <authorList>
            <person name="Maclean D."/>
            <person name="Macfadyen A."/>
        </authorList>
    </citation>
    <scope>NUCLEOTIDE SEQUENCE [LARGE SCALE GENOMIC DNA]</scope>
</reference>
<evidence type="ECO:0000313" key="9">
    <source>
        <dbReference type="Proteomes" id="UP001314263"/>
    </source>
</evidence>
<dbReference type="Pfam" id="PF23106">
    <property type="entry name" value="EGF_Teneurin"/>
    <property type="match status" value="1"/>
</dbReference>
<evidence type="ECO:0000313" key="8">
    <source>
        <dbReference type="EMBL" id="CAK0774152.1"/>
    </source>
</evidence>
<comment type="caution">
    <text evidence="4">Lacks conserved residue(s) required for the propagation of feature annotation.</text>
</comment>
<dbReference type="Proteomes" id="UP001314263">
    <property type="component" value="Unassembled WGS sequence"/>
</dbReference>
<dbReference type="PROSITE" id="PS50026">
    <property type="entry name" value="EGF_3"/>
    <property type="match status" value="1"/>
</dbReference>
<dbReference type="InterPro" id="IPR000742">
    <property type="entry name" value="EGF"/>
</dbReference>
<dbReference type="GO" id="GO:0000139">
    <property type="term" value="C:Golgi membrane"/>
    <property type="evidence" value="ECO:0007669"/>
    <property type="project" value="UniProtKB-SubCell"/>
</dbReference>
<gene>
    <name evidence="8" type="ORF">CVIRNUC_004140</name>
</gene>
<feature type="compositionally biased region" description="Basic and acidic residues" evidence="5">
    <location>
        <begin position="614"/>
        <end position="624"/>
    </location>
</feature>
<dbReference type="InterPro" id="IPR004263">
    <property type="entry name" value="Exostosin"/>
</dbReference>
<dbReference type="InterPro" id="IPR040911">
    <property type="entry name" value="Exostosin_GT47"/>
</dbReference>
<keyword evidence="4" id="KW-0245">EGF-like domain</keyword>
<proteinExistence type="inferred from homology"/>
<comment type="caution">
    <text evidence="8">The sequence shown here is derived from an EMBL/GenBank/DDBJ whole genome shotgun (WGS) entry which is preliminary data.</text>
</comment>
<sequence length="663" mass="73748">MLSRSLWQPFALLTPLTILAIWWSFRTQDGAANGPGTSFSNISKHGEGFEQIQDTIPKPAIAIRCKHAIGDWCLRALSSNLSTTSTPPTLGTRSCTAGCNGAGNCNADTGACDCPAGWKGEGCLQRDPRPCTNKYRSSGGQPSGQPVSWSEAVLGPRATGVCTGVCDDDIAACFCNGSHANPELPRTGKPARYPPALLGRYMGIQCQPTRADDGRPLPWGQHEPESLFGKDSGWCEAERPALRCECKLDGMAGNACELPVEQTCINQCSGRGACYLGFCKCFDGWYGHACHRQSGASSAAELDLTERPWVRRHLVKPETMAGQRKRPLVYIYDLPSEFNTRMHQYRINKHTCTWRLFNQYNNESYISSWTYGLEMAFHEALLQSKHHTLDPEQADFFYVPVYTSCFIHPVWGYVDHPWYYGPTQHCREEGGNTYCATGANRVMQAMFMLLEAKRWIERELPWWARKQGRDHFWLVTHDEGSCWVPAEIRNSIILSHWGRKDKGHRSNSAFAPWDNYTDEVVHPEWWPDGYQNYIDAENNACYDPKTAGPCGPSFEAPCGHWTLCAAWQSTAQHRYPSAVSGGCRCRAPAPLQPRHTPDAEHAGAGAELEGQAWDPHRQPGRDRGGLQPAAVQQPLLPGGPRRRILRSGRGCSAPWLSTCCDHG</sequence>
<name>A0AAV1I4D3_9CHLO</name>
<accession>A0AAV1I4D3</accession>
<feature type="disulfide bond" evidence="4">
    <location>
        <begin position="95"/>
        <end position="105"/>
    </location>
</feature>
<keyword evidence="9" id="KW-1185">Reference proteome</keyword>
<evidence type="ECO:0000256" key="6">
    <source>
        <dbReference type="SAM" id="SignalP"/>
    </source>
</evidence>
<organism evidence="8 9">
    <name type="scientific">Coccomyxa viridis</name>
    <dbReference type="NCBI Taxonomy" id="1274662"/>
    <lineage>
        <taxon>Eukaryota</taxon>
        <taxon>Viridiplantae</taxon>
        <taxon>Chlorophyta</taxon>
        <taxon>core chlorophytes</taxon>
        <taxon>Trebouxiophyceae</taxon>
        <taxon>Trebouxiophyceae incertae sedis</taxon>
        <taxon>Coccomyxaceae</taxon>
        <taxon>Coccomyxa</taxon>
    </lineage>
</organism>
<dbReference type="AlphaFoldDB" id="A0AAV1I4D3"/>
<evidence type="ECO:0000256" key="3">
    <source>
        <dbReference type="ARBA" id="ARBA00023034"/>
    </source>
</evidence>
<dbReference type="GO" id="GO:0016757">
    <property type="term" value="F:glycosyltransferase activity"/>
    <property type="evidence" value="ECO:0007669"/>
    <property type="project" value="InterPro"/>
</dbReference>
<feature type="disulfide bond" evidence="4">
    <location>
        <begin position="114"/>
        <end position="123"/>
    </location>
</feature>
<dbReference type="PROSITE" id="PS01186">
    <property type="entry name" value="EGF_2"/>
    <property type="match status" value="1"/>
</dbReference>
<comment type="similarity">
    <text evidence="2">Belongs to the glycosyltransferase 47 family.</text>
</comment>
<feature type="signal peptide" evidence="6">
    <location>
        <begin position="1"/>
        <end position="32"/>
    </location>
</feature>
<keyword evidence="3" id="KW-0333">Golgi apparatus</keyword>
<dbReference type="PANTHER" id="PTHR11062:SF268">
    <property type="entry name" value="FAMILY PROTEIN, PUTATIVE, EXPRESSED-RELATED"/>
    <property type="match status" value="1"/>
</dbReference>
<evidence type="ECO:0000256" key="5">
    <source>
        <dbReference type="SAM" id="MobiDB-lite"/>
    </source>
</evidence>
<keyword evidence="4" id="KW-1015">Disulfide bond</keyword>
<feature type="region of interest" description="Disordered" evidence="5">
    <location>
        <begin position="612"/>
        <end position="643"/>
    </location>
</feature>
<keyword evidence="6" id="KW-0732">Signal</keyword>
<dbReference type="PROSITE" id="PS00022">
    <property type="entry name" value="EGF_1"/>
    <property type="match status" value="1"/>
</dbReference>
<evidence type="ECO:0000256" key="1">
    <source>
        <dbReference type="ARBA" id="ARBA00004323"/>
    </source>
</evidence>
<dbReference type="EMBL" id="CAUYUE010000005">
    <property type="protein sequence ID" value="CAK0774152.1"/>
    <property type="molecule type" value="Genomic_DNA"/>
</dbReference>